<dbReference type="SMART" id="SM00422">
    <property type="entry name" value="HTH_MERR"/>
    <property type="match status" value="1"/>
</dbReference>
<keyword evidence="2" id="KW-0238">DNA-binding</keyword>
<organism evidence="2 3">
    <name type="scientific">Patulibacter brassicae</name>
    <dbReference type="NCBI Taxonomy" id="1705717"/>
    <lineage>
        <taxon>Bacteria</taxon>
        <taxon>Bacillati</taxon>
        <taxon>Actinomycetota</taxon>
        <taxon>Thermoleophilia</taxon>
        <taxon>Solirubrobacterales</taxon>
        <taxon>Patulibacteraceae</taxon>
        <taxon>Patulibacter</taxon>
    </lineage>
</organism>
<dbReference type="Gene3D" id="1.10.1660.10">
    <property type="match status" value="1"/>
</dbReference>
<accession>A0ABU4VLE0</accession>
<dbReference type="RefSeq" id="WP_319954823.1">
    <property type="nucleotide sequence ID" value="NZ_JAXAVX010000007.1"/>
</dbReference>
<evidence type="ECO:0000259" key="1">
    <source>
        <dbReference type="PROSITE" id="PS50937"/>
    </source>
</evidence>
<name>A0ABU4VLE0_9ACTN</name>
<feature type="domain" description="HTH merR-type" evidence="1">
    <location>
        <begin position="3"/>
        <end position="52"/>
    </location>
</feature>
<proteinExistence type="predicted"/>
<dbReference type="InterPro" id="IPR009061">
    <property type="entry name" value="DNA-bd_dom_put_sf"/>
</dbReference>
<comment type="caution">
    <text evidence="2">The sequence shown here is derived from an EMBL/GenBank/DDBJ whole genome shotgun (WGS) entry which is preliminary data.</text>
</comment>
<sequence>MTAIRTTAAAELLGVSASTLRSWERRYGFPTPQRTGGGHRQYDLEEIEALRESLGHASDAATAVALARRDHAYDGGRVAGRSSGGGREPSSVDRLRRALRRFDEAQADHVVEESLHLRSLERSVDEVLLPAIERLDRDHPGSAEYAFGWRWGSRWLAAAARTAPPVHRPPIVLLLDGTTTGSLDALRVQALELALRRSGVLPINVGADLPATELTRALERITPDALVLSGRAVPLDRLGRLVFAAQRAAGGELAVVDFHGPLPERRAQGVERLDPAPLVARSRLLQLLDGEEPFRVRRGR</sequence>
<evidence type="ECO:0000313" key="2">
    <source>
        <dbReference type="EMBL" id="MDX8152667.1"/>
    </source>
</evidence>
<dbReference type="EMBL" id="JAXAVX010000007">
    <property type="protein sequence ID" value="MDX8152667.1"/>
    <property type="molecule type" value="Genomic_DNA"/>
</dbReference>
<dbReference type="Proteomes" id="UP001277761">
    <property type="component" value="Unassembled WGS sequence"/>
</dbReference>
<protein>
    <submittedName>
        <fullName evidence="2">MerR family DNA-binding transcriptional regulator</fullName>
    </submittedName>
</protein>
<dbReference type="PROSITE" id="PS50937">
    <property type="entry name" value="HTH_MERR_2"/>
    <property type="match status" value="1"/>
</dbReference>
<keyword evidence="3" id="KW-1185">Reference proteome</keyword>
<dbReference type="SUPFAM" id="SSF46955">
    <property type="entry name" value="Putative DNA-binding domain"/>
    <property type="match status" value="1"/>
</dbReference>
<gene>
    <name evidence="2" type="ORF">SK069_13760</name>
</gene>
<dbReference type="InterPro" id="IPR000551">
    <property type="entry name" value="MerR-type_HTH_dom"/>
</dbReference>
<dbReference type="GO" id="GO:0003677">
    <property type="term" value="F:DNA binding"/>
    <property type="evidence" value="ECO:0007669"/>
    <property type="project" value="UniProtKB-KW"/>
</dbReference>
<dbReference type="Pfam" id="PF00376">
    <property type="entry name" value="MerR"/>
    <property type="match status" value="1"/>
</dbReference>
<evidence type="ECO:0000313" key="3">
    <source>
        <dbReference type="Proteomes" id="UP001277761"/>
    </source>
</evidence>
<reference evidence="2 3" key="1">
    <citation type="submission" date="2023-11" db="EMBL/GenBank/DDBJ databases">
        <authorList>
            <person name="Xu M."/>
            <person name="Jiang T."/>
        </authorList>
    </citation>
    <scope>NUCLEOTIDE SEQUENCE [LARGE SCALE GENOMIC DNA]</scope>
    <source>
        <strain evidence="2 3">SD</strain>
    </source>
</reference>